<name>A0ABX7GXL9_9GAMM</name>
<keyword evidence="3" id="KW-1185">Reference proteome</keyword>
<evidence type="ECO:0000313" key="3">
    <source>
        <dbReference type="Proteomes" id="UP000663181"/>
    </source>
</evidence>
<evidence type="ECO:0000256" key="1">
    <source>
        <dbReference type="SAM" id="Phobius"/>
    </source>
</evidence>
<dbReference type="RefSeq" id="WP_188798808.1">
    <property type="nucleotide sequence ID" value="NZ_BMIZ01000001.1"/>
</dbReference>
<accession>A0ABX7GXL9</accession>
<sequence length="73" mass="8154">MNPVLVAAAGGIASGVISAILSAFLLTLKYSERLASIERGLLEQDKRMDRLEQQIFGALRRIEDKIDRKQDRP</sequence>
<dbReference type="Proteomes" id="UP000663181">
    <property type="component" value="Chromosome"/>
</dbReference>
<organism evidence="2 3">
    <name type="scientific">Dyella caseinilytica</name>
    <dbReference type="NCBI Taxonomy" id="1849581"/>
    <lineage>
        <taxon>Bacteria</taxon>
        <taxon>Pseudomonadati</taxon>
        <taxon>Pseudomonadota</taxon>
        <taxon>Gammaproteobacteria</taxon>
        <taxon>Lysobacterales</taxon>
        <taxon>Rhodanobacteraceae</taxon>
        <taxon>Dyella</taxon>
    </lineage>
</organism>
<protein>
    <submittedName>
        <fullName evidence="2">Uncharacterized protein</fullName>
    </submittedName>
</protein>
<gene>
    <name evidence="2" type="ORF">ISN74_07895</name>
</gene>
<keyword evidence="1" id="KW-0812">Transmembrane</keyword>
<dbReference type="EMBL" id="CP064030">
    <property type="protein sequence ID" value="QRN55240.1"/>
    <property type="molecule type" value="Genomic_DNA"/>
</dbReference>
<feature type="transmembrane region" description="Helical" evidence="1">
    <location>
        <begin position="6"/>
        <end position="28"/>
    </location>
</feature>
<keyword evidence="1" id="KW-0472">Membrane</keyword>
<proteinExistence type="predicted"/>
<reference evidence="2 3" key="1">
    <citation type="submission" date="2020-10" db="EMBL/GenBank/DDBJ databases">
        <title>Phylogeny of dyella-like bacteria.</title>
        <authorList>
            <person name="Fu J."/>
        </authorList>
    </citation>
    <scope>NUCLEOTIDE SEQUENCE [LARGE SCALE GENOMIC DNA]</scope>
    <source>
        <strain evidence="2 3">DHOB09</strain>
    </source>
</reference>
<keyword evidence="1" id="KW-1133">Transmembrane helix</keyword>
<evidence type="ECO:0000313" key="2">
    <source>
        <dbReference type="EMBL" id="QRN55240.1"/>
    </source>
</evidence>